<evidence type="ECO:0000313" key="1">
    <source>
        <dbReference type="EMBL" id="KAI4373508.1"/>
    </source>
</evidence>
<dbReference type="EMBL" id="CM042883">
    <property type="protein sequence ID" value="KAI4373508.1"/>
    <property type="molecule type" value="Genomic_DNA"/>
</dbReference>
<gene>
    <name evidence="1" type="ORF">MLD38_011627</name>
</gene>
<evidence type="ECO:0000313" key="2">
    <source>
        <dbReference type="Proteomes" id="UP001057402"/>
    </source>
</evidence>
<comment type="caution">
    <text evidence="1">The sequence shown here is derived from an EMBL/GenBank/DDBJ whole genome shotgun (WGS) entry which is preliminary data.</text>
</comment>
<name>A0ACB9R4S5_9MYRT</name>
<keyword evidence="2" id="KW-1185">Reference proteome</keyword>
<accession>A0ACB9R4S5</accession>
<sequence length="276" mass="30178">MKSPHKVGSGDIMKLAPVHKMMLTPDTKSESNGTGINSNVKTSVVGTEIPRQRGVTNEICDNLKSFQQVDVGEWPNPSKFPSLHKEACEDLREDINKLVSDIHENDENATEGHTTGHVSPVMDTQAKKECITMSWEDHGAFSQPSPDDYNSTRLHPTMRLSGCLYCADDERDVHPSRNISFTGDCSQTVGETQLPERHDGNVSGLSSPCRSMDIVITAQWCKSEDDDPDGLRKTGRLLGAEDGINRGSSNSIKMEMGMAFLADNHCLVNTGTVGFA</sequence>
<dbReference type="Proteomes" id="UP001057402">
    <property type="component" value="Chromosome 4"/>
</dbReference>
<protein>
    <submittedName>
        <fullName evidence="1">Uncharacterized protein</fullName>
    </submittedName>
</protein>
<proteinExistence type="predicted"/>
<reference evidence="2" key="1">
    <citation type="journal article" date="2023" name="Front. Plant Sci.">
        <title>Chromosomal-level genome assembly of Melastoma candidum provides insights into trichome evolution.</title>
        <authorList>
            <person name="Zhong Y."/>
            <person name="Wu W."/>
            <person name="Sun C."/>
            <person name="Zou P."/>
            <person name="Liu Y."/>
            <person name="Dai S."/>
            <person name="Zhou R."/>
        </authorList>
    </citation>
    <scope>NUCLEOTIDE SEQUENCE [LARGE SCALE GENOMIC DNA]</scope>
</reference>
<organism evidence="1 2">
    <name type="scientific">Melastoma candidum</name>
    <dbReference type="NCBI Taxonomy" id="119954"/>
    <lineage>
        <taxon>Eukaryota</taxon>
        <taxon>Viridiplantae</taxon>
        <taxon>Streptophyta</taxon>
        <taxon>Embryophyta</taxon>
        <taxon>Tracheophyta</taxon>
        <taxon>Spermatophyta</taxon>
        <taxon>Magnoliopsida</taxon>
        <taxon>eudicotyledons</taxon>
        <taxon>Gunneridae</taxon>
        <taxon>Pentapetalae</taxon>
        <taxon>rosids</taxon>
        <taxon>malvids</taxon>
        <taxon>Myrtales</taxon>
        <taxon>Melastomataceae</taxon>
        <taxon>Melastomatoideae</taxon>
        <taxon>Melastomateae</taxon>
        <taxon>Melastoma</taxon>
    </lineage>
</organism>